<feature type="transmembrane region" description="Helical" evidence="2">
    <location>
        <begin position="52"/>
        <end position="72"/>
    </location>
</feature>
<feature type="transmembrane region" description="Helical" evidence="2">
    <location>
        <begin position="207"/>
        <end position="227"/>
    </location>
</feature>
<feature type="transmembrane region" description="Helical" evidence="2">
    <location>
        <begin position="416"/>
        <end position="435"/>
    </location>
</feature>
<dbReference type="GO" id="GO:0005886">
    <property type="term" value="C:plasma membrane"/>
    <property type="evidence" value="ECO:0007669"/>
    <property type="project" value="TreeGrafter"/>
</dbReference>
<dbReference type="PANTHER" id="PTHR43298">
    <property type="entry name" value="MULTIDRUG RESISTANCE PROTEIN NORM-RELATED"/>
    <property type="match status" value="1"/>
</dbReference>
<evidence type="ECO:0000313" key="4">
    <source>
        <dbReference type="Proteomes" id="UP000321595"/>
    </source>
</evidence>
<dbReference type="PANTHER" id="PTHR43298:SF2">
    <property type="entry name" value="FMN_FAD EXPORTER YEEO-RELATED"/>
    <property type="match status" value="1"/>
</dbReference>
<feature type="transmembrane region" description="Helical" evidence="2">
    <location>
        <begin position="132"/>
        <end position="155"/>
    </location>
</feature>
<accession>A0A5B8XL62</accession>
<keyword evidence="4" id="KW-1185">Reference proteome</keyword>
<organism evidence="3 4">
    <name type="scientific">Microvenator marinus</name>
    <dbReference type="NCBI Taxonomy" id="2600177"/>
    <lineage>
        <taxon>Bacteria</taxon>
        <taxon>Deltaproteobacteria</taxon>
        <taxon>Bradymonadales</taxon>
        <taxon>Microvenatoraceae</taxon>
        <taxon>Microvenator</taxon>
    </lineage>
</organism>
<feature type="transmembrane region" description="Helical" evidence="2">
    <location>
        <begin position="455"/>
        <end position="474"/>
    </location>
</feature>
<gene>
    <name evidence="3" type="ORF">FRD01_03550</name>
</gene>
<dbReference type="KEGG" id="bbae:FRD01_03550"/>
<feature type="transmembrane region" description="Helical" evidence="2">
    <location>
        <begin position="175"/>
        <end position="195"/>
    </location>
</feature>
<keyword evidence="2" id="KW-0812">Transmembrane</keyword>
<dbReference type="Proteomes" id="UP000321595">
    <property type="component" value="Chromosome"/>
</dbReference>
<feature type="transmembrane region" description="Helical" evidence="2">
    <location>
        <begin position="371"/>
        <end position="395"/>
    </location>
</feature>
<evidence type="ECO:0000256" key="2">
    <source>
        <dbReference type="SAM" id="Phobius"/>
    </source>
</evidence>
<keyword evidence="1" id="KW-0813">Transport</keyword>
<feature type="transmembrane region" description="Helical" evidence="2">
    <location>
        <begin position="507"/>
        <end position="529"/>
    </location>
</feature>
<dbReference type="AlphaFoldDB" id="A0A5B8XL62"/>
<dbReference type="CDD" id="cd13133">
    <property type="entry name" value="MATE_like_7"/>
    <property type="match status" value="1"/>
</dbReference>
<keyword evidence="2" id="KW-1133">Transmembrane helix</keyword>
<dbReference type="EMBL" id="CP042467">
    <property type="protein sequence ID" value="QED26344.1"/>
    <property type="molecule type" value="Genomic_DNA"/>
</dbReference>
<feature type="transmembrane region" description="Helical" evidence="2">
    <location>
        <begin position="481"/>
        <end position="501"/>
    </location>
</feature>
<proteinExistence type="predicted"/>
<dbReference type="InterPro" id="IPR002528">
    <property type="entry name" value="MATE_fam"/>
</dbReference>
<protein>
    <submittedName>
        <fullName evidence="3">MATE family efflux transporter</fullName>
    </submittedName>
</protein>
<evidence type="ECO:0000313" key="3">
    <source>
        <dbReference type="EMBL" id="QED26344.1"/>
    </source>
</evidence>
<reference evidence="3 4" key="1">
    <citation type="submission" date="2019-08" db="EMBL/GenBank/DDBJ databases">
        <authorList>
            <person name="Liang Q."/>
        </authorList>
    </citation>
    <scope>NUCLEOTIDE SEQUENCE [LARGE SCALE GENOMIC DNA]</scope>
    <source>
        <strain evidence="3 4">V1718</strain>
    </source>
</reference>
<evidence type="ECO:0000256" key="1">
    <source>
        <dbReference type="ARBA" id="ARBA00022448"/>
    </source>
</evidence>
<feature type="transmembrane region" description="Helical" evidence="2">
    <location>
        <begin position="233"/>
        <end position="258"/>
    </location>
</feature>
<sequence length="541" mass="59454">MQASKSRQAHFPLHLRKRLLSRAHPITTPRPQPFTARVKMALSVDLKRAKTILVLGGPIVIAMFTQTFINVVDTIFVGKLDPSYATPGQAALGFSLPILWSLAGFLAAIGIGTQAMTARRIGSQKPEEAGVVLTNSIVVAIVGSLIFTVLGWFIVPPFFEFLTRNQNVLNLGIPYAQIRVLGILGMVLTTSYKGFFDGIGSTRVHMYAALVMNAANIGLNYIFIFGWGPIPAMYVTGAAVASLLSTFIGLVMMVVWSLRGKYRKPHRYYRPRTLNPKLMWEIVKLSVPSGAAQLFVMSGVLMFLKIIGMLDETAVEQTLRVSDFYAALPEWMQWQEAIRTATATTGTLFVTDWNFALISGRPPVYTTAAKLVIDLLSIGFVMCIAFGTATATLVSKSMGEKRFDLAEAYGWDSVKIGSYFFGAIGLIIILQPAFFLDLLTDDPQVINAAIPGLRIMAALEIFIAMALILTQALFGAGNTRFVMWIELILHGLCLAPLTYLFGVVLDFGFLGVWLSATIYVMALAVAMAWKFWEGSWKEIEV</sequence>
<dbReference type="NCBIfam" id="TIGR00797">
    <property type="entry name" value="matE"/>
    <property type="match status" value="1"/>
</dbReference>
<feature type="transmembrane region" description="Helical" evidence="2">
    <location>
        <begin position="92"/>
        <end position="111"/>
    </location>
</feature>
<dbReference type="InterPro" id="IPR050222">
    <property type="entry name" value="MATE_MdtK"/>
</dbReference>
<dbReference type="OrthoDB" id="5484585at2"/>
<feature type="transmembrane region" description="Helical" evidence="2">
    <location>
        <begin position="278"/>
        <end position="304"/>
    </location>
</feature>
<dbReference type="GO" id="GO:0042910">
    <property type="term" value="F:xenobiotic transmembrane transporter activity"/>
    <property type="evidence" value="ECO:0007669"/>
    <property type="project" value="InterPro"/>
</dbReference>
<name>A0A5B8XL62_9DELT</name>
<dbReference type="Pfam" id="PF01554">
    <property type="entry name" value="MatE"/>
    <property type="match status" value="2"/>
</dbReference>
<dbReference type="GO" id="GO:0015297">
    <property type="term" value="F:antiporter activity"/>
    <property type="evidence" value="ECO:0007669"/>
    <property type="project" value="InterPro"/>
</dbReference>
<keyword evidence="2" id="KW-0472">Membrane</keyword>